<protein>
    <recommendedName>
        <fullName evidence="4">Cytochrome c domain-containing protein</fullName>
    </recommendedName>
</protein>
<evidence type="ECO:0008006" key="4">
    <source>
        <dbReference type="Google" id="ProtNLM"/>
    </source>
</evidence>
<gene>
    <name evidence="2" type="ORF">ParKJ_12445</name>
</gene>
<evidence type="ECO:0000313" key="2">
    <source>
        <dbReference type="EMBL" id="MDT8838224.1"/>
    </source>
</evidence>
<evidence type="ECO:0000313" key="3">
    <source>
        <dbReference type="Proteomes" id="UP001246473"/>
    </source>
</evidence>
<evidence type="ECO:0000256" key="1">
    <source>
        <dbReference type="SAM" id="SignalP"/>
    </source>
</evidence>
<dbReference type="EMBL" id="JANSLM010000003">
    <property type="protein sequence ID" value="MDT8838224.1"/>
    <property type="molecule type" value="Genomic_DNA"/>
</dbReference>
<dbReference type="Proteomes" id="UP001246473">
    <property type="component" value="Unassembled WGS sequence"/>
</dbReference>
<feature type="signal peptide" evidence="1">
    <location>
        <begin position="1"/>
        <end position="33"/>
    </location>
</feature>
<dbReference type="GO" id="GO:0020037">
    <property type="term" value="F:heme binding"/>
    <property type="evidence" value="ECO:0007669"/>
    <property type="project" value="InterPro"/>
</dbReference>
<comment type="caution">
    <text evidence="2">The sequence shown here is derived from an EMBL/GenBank/DDBJ whole genome shotgun (WGS) entry which is preliminary data.</text>
</comment>
<sequence length="151" mass="16056">MASPSRRPAARVSIGLVLAAVALLVNATHVAHAAEPCEADDLGCAIFNGQHALAAQLRGDDRTLPASTTRCINCHAQTDPAGAFAPPLTRDYLLDATSRRGGPPSHYDLASFCHALKEGVDPAGVVLRKSMPHYQVSDAECTALWRFITNR</sequence>
<reference evidence="2" key="1">
    <citation type="submission" date="2022-08" db="EMBL/GenBank/DDBJ databases">
        <authorList>
            <person name="Kim S.-J."/>
        </authorList>
    </citation>
    <scope>NUCLEOTIDE SEQUENCE</scope>
    <source>
        <strain evidence="2">KJ</strain>
    </source>
</reference>
<proteinExistence type="predicted"/>
<dbReference type="GO" id="GO:0009055">
    <property type="term" value="F:electron transfer activity"/>
    <property type="evidence" value="ECO:0007669"/>
    <property type="project" value="InterPro"/>
</dbReference>
<accession>A0AAP5Q7R5</accession>
<dbReference type="AlphaFoldDB" id="A0AAP5Q7R5"/>
<keyword evidence="1" id="KW-0732">Signal</keyword>
<dbReference type="InterPro" id="IPR036909">
    <property type="entry name" value="Cyt_c-like_dom_sf"/>
</dbReference>
<organism evidence="2 3">
    <name type="scientific">Paraburkholderia fungorum</name>
    <dbReference type="NCBI Taxonomy" id="134537"/>
    <lineage>
        <taxon>Bacteria</taxon>
        <taxon>Pseudomonadati</taxon>
        <taxon>Pseudomonadota</taxon>
        <taxon>Betaproteobacteria</taxon>
        <taxon>Burkholderiales</taxon>
        <taxon>Burkholderiaceae</taxon>
        <taxon>Paraburkholderia</taxon>
    </lineage>
</organism>
<feature type="chain" id="PRO_5043030192" description="Cytochrome c domain-containing protein" evidence="1">
    <location>
        <begin position="34"/>
        <end position="151"/>
    </location>
</feature>
<dbReference type="SUPFAM" id="SSF46626">
    <property type="entry name" value="Cytochrome c"/>
    <property type="match status" value="1"/>
</dbReference>
<name>A0AAP5Q7R5_9BURK</name>
<dbReference type="RefSeq" id="WP_106355914.1">
    <property type="nucleotide sequence ID" value="NZ_JANSLM010000003.1"/>
</dbReference>
<dbReference type="Gene3D" id="1.10.760.10">
    <property type="entry name" value="Cytochrome c-like domain"/>
    <property type="match status" value="1"/>
</dbReference>